<organism evidence="1 2">
    <name type="scientific">Nocardiopsis metallicus</name>
    <dbReference type="NCBI Taxonomy" id="179819"/>
    <lineage>
        <taxon>Bacteria</taxon>
        <taxon>Bacillati</taxon>
        <taxon>Actinomycetota</taxon>
        <taxon>Actinomycetes</taxon>
        <taxon>Streptosporangiales</taxon>
        <taxon>Nocardiopsidaceae</taxon>
        <taxon>Nocardiopsis</taxon>
    </lineage>
</organism>
<reference evidence="1 2" key="1">
    <citation type="submission" date="2020-08" db="EMBL/GenBank/DDBJ databases">
        <title>Sequencing the genomes of 1000 actinobacteria strains.</title>
        <authorList>
            <person name="Klenk H.-P."/>
        </authorList>
    </citation>
    <scope>NUCLEOTIDE SEQUENCE [LARGE SCALE GENOMIC DNA]</scope>
    <source>
        <strain evidence="1 2">DSM 44598</strain>
    </source>
</reference>
<protein>
    <submittedName>
        <fullName evidence="1">Uncharacterized protein</fullName>
    </submittedName>
</protein>
<evidence type="ECO:0000313" key="1">
    <source>
        <dbReference type="EMBL" id="MBB5493103.1"/>
    </source>
</evidence>
<keyword evidence="2" id="KW-1185">Reference proteome</keyword>
<name>A0A840WCH9_9ACTN</name>
<gene>
    <name evidence="1" type="ORF">HNR07_004240</name>
</gene>
<evidence type="ECO:0000313" key="2">
    <source>
        <dbReference type="Proteomes" id="UP000579647"/>
    </source>
</evidence>
<dbReference type="RefSeq" id="WP_184366415.1">
    <property type="nucleotide sequence ID" value="NZ_BAAAKM010000066.1"/>
</dbReference>
<dbReference type="AlphaFoldDB" id="A0A840WCH9"/>
<sequence>MSRMRCSADRRGLSLNGYVTWVVRVAVGAEPSADEDQELRARLAEAGLLG</sequence>
<proteinExistence type="predicted"/>
<accession>A0A840WCH9</accession>
<dbReference type="EMBL" id="JACHDO010000001">
    <property type="protein sequence ID" value="MBB5493103.1"/>
    <property type="molecule type" value="Genomic_DNA"/>
</dbReference>
<dbReference type="Proteomes" id="UP000579647">
    <property type="component" value="Unassembled WGS sequence"/>
</dbReference>
<comment type="caution">
    <text evidence="1">The sequence shown here is derived from an EMBL/GenBank/DDBJ whole genome shotgun (WGS) entry which is preliminary data.</text>
</comment>